<reference evidence="1" key="1">
    <citation type="submission" date="2015-12" db="EMBL/GenBank/DDBJ databases">
        <title>Update maize B73 reference genome by single molecule sequencing technologies.</title>
        <authorList>
            <consortium name="Maize Genome Sequencing Project"/>
            <person name="Ware D."/>
        </authorList>
    </citation>
    <scope>NUCLEOTIDE SEQUENCE</scope>
    <source>
        <tissue evidence="1">Seedling</tissue>
    </source>
</reference>
<name>A0A1D6H6D0_MAIZE</name>
<dbReference type="InParanoid" id="A0A1D6H6D0"/>
<accession>A0A1D6H6D0</accession>
<dbReference type="PaxDb" id="4577-GRMZM5G899985_P01"/>
<gene>
    <name evidence="1" type="ORF">ZEAMMB73_Zm00001d016235</name>
</gene>
<organism evidence="1">
    <name type="scientific">Zea mays</name>
    <name type="common">Maize</name>
    <dbReference type="NCBI Taxonomy" id="4577"/>
    <lineage>
        <taxon>Eukaryota</taxon>
        <taxon>Viridiplantae</taxon>
        <taxon>Streptophyta</taxon>
        <taxon>Embryophyta</taxon>
        <taxon>Tracheophyta</taxon>
        <taxon>Spermatophyta</taxon>
        <taxon>Magnoliopsida</taxon>
        <taxon>Liliopsida</taxon>
        <taxon>Poales</taxon>
        <taxon>Poaceae</taxon>
        <taxon>PACMAD clade</taxon>
        <taxon>Panicoideae</taxon>
        <taxon>Andropogonodae</taxon>
        <taxon>Andropogoneae</taxon>
        <taxon>Tripsacinae</taxon>
        <taxon>Zea</taxon>
    </lineage>
</organism>
<evidence type="ECO:0000313" key="1">
    <source>
        <dbReference type="EMBL" id="AQK70351.1"/>
    </source>
</evidence>
<protein>
    <submittedName>
        <fullName evidence="1">Uncharacterized protein</fullName>
    </submittedName>
</protein>
<sequence>MEGAGGEAWILLPLHDFHMDPIHPGISVYSFHEGGVDWVEEVVPARAVYGRGSHDRHCRVDWAEARCAGEVRGMWWRLYPDIGRRLGARGMWGEVRGGGGRCGGYSLGRGGMLRSTRRDGGVGGVRFGGGILRSATETEVRGEGGSVAACRDLRWGQRCEGREVRWQLGGSRSCTSFWRSARYGGGQLLLADEDHTVAHQDPEG</sequence>
<proteinExistence type="predicted"/>
<dbReference type="AlphaFoldDB" id="A0A1D6H6D0"/>
<dbReference type="EMBL" id="CM000781">
    <property type="protein sequence ID" value="AQK70351.1"/>
    <property type="molecule type" value="Genomic_DNA"/>
</dbReference>